<feature type="transmembrane region" description="Helical" evidence="1">
    <location>
        <begin position="87"/>
        <end position="105"/>
    </location>
</feature>
<organism evidence="2 3">
    <name type="scientific">Lacisediminihabitans profunda</name>
    <dbReference type="NCBI Taxonomy" id="2594790"/>
    <lineage>
        <taxon>Bacteria</taxon>
        <taxon>Bacillati</taxon>
        <taxon>Actinomycetota</taxon>
        <taxon>Actinomycetes</taxon>
        <taxon>Micrococcales</taxon>
        <taxon>Microbacteriaceae</taxon>
        <taxon>Lacisediminihabitans</taxon>
    </lineage>
</organism>
<keyword evidence="1" id="KW-0472">Membrane</keyword>
<protein>
    <submittedName>
        <fullName evidence="2">Uncharacterized protein</fullName>
    </submittedName>
</protein>
<comment type="caution">
    <text evidence="2">The sequence shown here is derived from an EMBL/GenBank/DDBJ whole genome shotgun (WGS) entry which is preliminary data.</text>
</comment>
<dbReference type="AlphaFoldDB" id="A0A5C8UJY0"/>
<proteinExistence type="predicted"/>
<keyword evidence="3" id="KW-1185">Reference proteome</keyword>
<feature type="transmembrane region" description="Helical" evidence="1">
    <location>
        <begin position="42"/>
        <end position="61"/>
    </location>
</feature>
<gene>
    <name evidence="2" type="ORF">FVP33_18275</name>
</gene>
<keyword evidence="1" id="KW-1133">Transmembrane helix</keyword>
<feature type="transmembrane region" description="Helical" evidence="1">
    <location>
        <begin position="126"/>
        <end position="150"/>
    </location>
</feature>
<dbReference type="Proteomes" id="UP000321379">
    <property type="component" value="Unassembled WGS sequence"/>
</dbReference>
<evidence type="ECO:0000313" key="3">
    <source>
        <dbReference type="Proteomes" id="UP000321379"/>
    </source>
</evidence>
<reference evidence="2 3" key="1">
    <citation type="submission" date="2019-08" db="EMBL/GenBank/DDBJ databases">
        <title>Bacterial whole genome sequence for Glaciihabitans sp. CHu50b-6-2.</title>
        <authorList>
            <person name="Jin L."/>
        </authorList>
    </citation>
    <scope>NUCLEOTIDE SEQUENCE [LARGE SCALE GENOMIC DNA]</scope>
    <source>
        <strain evidence="2 3">CHu50b-6-2</strain>
    </source>
</reference>
<dbReference type="RefSeq" id="WP_147785136.1">
    <property type="nucleotide sequence ID" value="NZ_VRMG01000016.1"/>
</dbReference>
<keyword evidence="1" id="KW-0812">Transmembrane</keyword>
<sequence>MDWQFAGLPLHVLLVHFVVIVVPLAALCTVLAAAWPAARRRLGVVTPLIALAALVSVPVTTEAGEWLLARVSNTPLIQAHAAIGKSLLPWAFATFVVATGQWAWFRYFSEGDGRYRRLVAHRSLRLAITIALGVAVLGLAAGSIVTVVQIGESGARAIWTGSYTPNPR</sequence>
<name>A0A5C8UJY0_9MICO</name>
<evidence type="ECO:0000256" key="1">
    <source>
        <dbReference type="SAM" id="Phobius"/>
    </source>
</evidence>
<accession>A0A5C8UJY0</accession>
<dbReference type="EMBL" id="VRMG01000016">
    <property type="protein sequence ID" value="TXN28095.1"/>
    <property type="molecule type" value="Genomic_DNA"/>
</dbReference>
<evidence type="ECO:0000313" key="2">
    <source>
        <dbReference type="EMBL" id="TXN28095.1"/>
    </source>
</evidence>
<feature type="transmembrane region" description="Helical" evidence="1">
    <location>
        <begin position="12"/>
        <end position="35"/>
    </location>
</feature>